<evidence type="ECO:0000256" key="1">
    <source>
        <dbReference type="ARBA" id="ARBA00009437"/>
    </source>
</evidence>
<dbReference type="PANTHER" id="PTHR30118">
    <property type="entry name" value="HTH-TYPE TRANSCRIPTIONAL REGULATOR LEUO-RELATED"/>
    <property type="match status" value="1"/>
</dbReference>
<dbReference type="InterPro" id="IPR037402">
    <property type="entry name" value="YidZ_PBP2"/>
</dbReference>
<dbReference type="InterPro" id="IPR005119">
    <property type="entry name" value="LysR_subst-bd"/>
</dbReference>
<dbReference type="Pfam" id="PF03466">
    <property type="entry name" value="LysR_substrate"/>
    <property type="match status" value="1"/>
</dbReference>
<accession>A0ABU4TRF3</accession>
<dbReference type="CDD" id="cd08417">
    <property type="entry name" value="PBP2_Nitroaromatics_like"/>
    <property type="match status" value="1"/>
</dbReference>
<feature type="domain" description="HTH lysR-type" evidence="5">
    <location>
        <begin position="6"/>
        <end position="63"/>
    </location>
</feature>
<dbReference type="InterPro" id="IPR050389">
    <property type="entry name" value="LysR-type_TF"/>
</dbReference>
<comment type="similarity">
    <text evidence="1">Belongs to the LysR transcriptional regulatory family.</text>
</comment>
<dbReference type="PROSITE" id="PS50931">
    <property type="entry name" value="HTH_LYSR"/>
    <property type="match status" value="1"/>
</dbReference>
<dbReference type="PANTHER" id="PTHR30118:SF15">
    <property type="entry name" value="TRANSCRIPTIONAL REGULATORY PROTEIN"/>
    <property type="match status" value="1"/>
</dbReference>
<keyword evidence="3" id="KW-0238">DNA-binding</keyword>
<keyword evidence="7" id="KW-1185">Reference proteome</keyword>
<dbReference type="PRINTS" id="PR00039">
    <property type="entry name" value="HTHLYSR"/>
</dbReference>
<gene>
    <name evidence="6" type="ORF">SK571_15490</name>
</gene>
<evidence type="ECO:0000256" key="2">
    <source>
        <dbReference type="ARBA" id="ARBA00023015"/>
    </source>
</evidence>
<reference evidence="6 7" key="1">
    <citation type="submission" date="2023-11" db="EMBL/GenBank/DDBJ databases">
        <title>Lentzea sokolovensis, sp. nov., Lentzea kristufkii, sp. nov., and Lentzea miocenensis, sp. nov., rare actinobacteria from Sokolov Coal Basin, Miocene lacustrine sediment, Czech Republic.</title>
        <authorList>
            <person name="Lara A."/>
            <person name="Kotroba L."/>
            <person name="Nouioui I."/>
            <person name="Neumann-Schaal M."/>
            <person name="Mast Y."/>
            <person name="Chronakova A."/>
        </authorList>
    </citation>
    <scope>NUCLEOTIDE SEQUENCE [LARGE SCALE GENOMIC DNA]</scope>
    <source>
        <strain evidence="6 7">BCCO 10_0798</strain>
    </source>
</reference>
<keyword evidence="4" id="KW-0804">Transcription</keyword>
<dbReference type="InterPro" id="IPR036390">
    <property type="entry name" value="WH_DNA-bd_sf"/>
</dbReference>
<evidence type="ECO:0000313" key="7">
    <source>
        <dbReference type="Proteomes" id="UP001271792"/>
    </source>
</evidence>
<dbReference type="Proteomes" id="UP001271792">
    <property type="component" value="Unassembled WGS sequence"/>
</dbReference>
<organism evidence="6 7">
    <name type="scientific">Lentzea kristufekii</name>
    <dbReference type="NCBI Taxonomy" id="3095430"/>
    <lineage>
        <taxon>Bacteria</taxon>
        <taxon>Bacillati</taxon>
        <taxon>Actinomycetota</taxon>
        <taxon>Actinomycetes</taxon>
        <taxon>Pseudonocardiales</taxon>
        <taxon>Pseudonocardiaceae</taxon>
        <taxon>Lentzea</taxon>
    </lineage>
</organism>
<evidence type="ECO:0000256" key="3">
    <source>
        <dbReference type="ARBA" id="ARBA00023125"/>
    </source>
</evidence>
<dbReference type="InterPro" id="IPR000847">
    <property type="entry name" value="LysR_HTH_N"/>
</dbReference>
<dbReference type="EMBL" id="JAXAVV010000006">
    <property type="protein sequence ID" value="MDX8050792.1"/>
    <property type="molecule type" value="Genomic_DNA"/>
</dbReference>
<dbReference type="Gene3D" id="3.40.190.10">
    <property type="entry name" value="Periplasmic binding protein-like II"/>
    <property type="match status" value="2"/>
</dbReference>
<protein>
    <submittedName>
        <fullName evidence="6">LysR family transcriptional regulator</fullName>
    </submittedName>
</protein>
<keyword evidence="2" id="KW-0805">Transcription regulation</keyword>
<sequence length="305" mass="33329">MNLSNLDLNLVVALRALLEERNVTRAGQRIGLTQPAMSAALARLRRHFDDPLLSRTGSHYSLTPLGAVLRDRAATACDVLERVFTSQATFDPATDTREFTLVSSDYGATVLGVPLARVLHAEAPGVHLTFHQTSPTLLDSLGTLLSTVDGLLLPHGVIDGYPAVELFSDQWICLVADDNPEVGDELTLDQLANMPWAVYQRAYDAPVTRQLSMLGISPHVDISVPSFHLLPMLVAGTGRVALAQRRLVELLPTPGVRVLPSPFPSVPLQEAMWWHPVHAQDAGHAWLREVIEKVGRTVDGRSRET</sequence>
<proteinExistence type="inferred from homology"/>
<dbReference type="InterPro" id="IPR036388">
    <property type="entry name" value="WH-like_DNA-bd_sf"/>
</dbReference>
<dbReference type="RefSeq" id="WP_319984761.1">
    <property type="nucleotide sequence ID" value="NZ_JAXAVV010000006.1"/>
</dbReference>
<evidence type="ECO:0000256" key="4">
    <source>
        <dbReference type="ARBA" id="ARBA00023163"/>
    </source>
</evidence>
<dbReference type="SUPFAM" id="SSF46785">
    <property type="entry name" value="Winged helix' DNA-binding domain"/>
    <property type="match status" value="1"/>
</dbReference>
<evidence type="ECO:0000313" key="6">
    <source>
        <dbReference type="EMBL" id="MDX8050792.1"/>
    </source>
</evidence>
<dbReference type="Pfam" id="PF00126">
    <property type="entry name" value="HTH_1"/>
    <property type="match status" value="1"/>
</dbReference>
<dbReference type="Gene3D" id="1.10.10.10">
    <property type="entry name" value="Winged helix-like DNA-binding domain superfamily/Winged helix DNA-binding domain"/>
    <property type="match status" value="1"/>
</dbReference>
<comment type="caution">
    <text evidence="6">The sequence shown here is derived from an EMBL/GenBank/DDBJ whole genome shotgun (WGS) entry which is preliminary data.</text>
</comment>
<name>A0ABU4TRF3_9PSEU</name>
<dbReference type="SUPFAM" id="SSF53850">
    <property type="entry name" value="Periplasmic binding protein-like II"/>
    <property type="match status" value="1"/>
</dbReference>
<evidence type="ECO:0000259" key="5">
    <source>
        <dbReference type="PROSITE" id="PS50931"/>
    </source>
</evidence>